<protein>
    <submittedName>
        <fullName evidence="7">TRPM6 protein</fullName>
    </submittedName>
</protein>
<dbReference type="GO" id="GO:0005524">
    <property type="term" value="F:ATP binding"/>
    <property type="evidence" value="ECO:0007669"/>
    <property type="project" value="UniProtKB-KW"/>
</dbReference>
<dbReference type="InterPro" id="IPR051852">
    <property type="entry name" value="Alpha-type_PK"/>
</dbReference>
<sequence>GEEVTVYQLEESSPMNLDKSMSSWSQCGTTAMIQVLSREEMDGGLRRAMKVICTWSESDVLKLGQVFIVKSFLPEVVFLQIHDTFLHENEVVFITLSSFQEIQQQRVAQKLIYTFNQVKPHTIPYTPRFLEVFLIYCHSANQWLTIEKYMTGEFRKYNNNNGDEITPISLLEELMLAFSHWTYVYTRGELLVLDLQGVGENLTDPSVIKPEDKKSGKMVFGPANLGEDAIRNFIAKHRCNSCCRKLKLPGMQIKD</sequence>
<dbReference type="PANTHER" id="PTHR45992:SF2">
    <property type="entry name" value="EUKARYOTIC ELONGATION FACTOR 2 KINASE"/>
    <property type="match status" value="1"/>
</dbReference>
<feature type="non-terminal residue" evidence="7">
    <location>
        <position position="255"/>
    </location>
</feature>
<feature type="domain" description="Alpha-type protein kinase" evidence="6">
    <location>
        <begin position="16"/>
        <end position="251"/>
    </location>
</feature>
<evidence type="ECO:0000259" key="6">
    <source>
        <dbReference type="PROSITE" id="PS51158"/>
    </source>
</evidence>
<name>A0A7L1PFA1_ORIOR</name>
<feature type="non-terminal residue" evidence="7">
    <location>
        <position position="1"/>
    </location>
</feature>
<dbReference type="Pfam" id="PF02816">
    <property type="entry name" value="Alpha_kinase"/>
    <property type="match status" value="1"/>
</dbReference>
<dbReference type="InterPro" id="IPR011009">
    <property type="entry name" value="Kinase-like_dom_sf"/>
</dbReference>
<dbReference type="EMBL" id="VXBT01003394">
    <property type="protein sequence ID" value="NXO09028.1"/>
    <property type="molecule type" value="Genomic_DNA"/>
</dbReference>
<keyword evidence="2" id="KW-0808">Transferase</keyword>
<organism evidence="7 8">
    <name type="scientific">Oriolus oriolus</name>
    <name type="common">Eurasian golden oriole</name>
    <name type="synonym">Coracias oriolus</name>
    <dbReference type="NCBI Taxonomy" id="181099"/>
    <lineage>
        <taxon>Eukaryota</taxon>
        <taxon>Metazoa</taxon>
        <taxon>Chordata</taxon>
        <taxon>Craniata</taxon>
        <taxon>Vertebrata</taxon>
        <taxon>Euteleostomi</taxon>
        <taxon>Archelosauria</taxon>
        <taxon>Archosauria</taxon>
        <taxon>Dinosauria</taxon>
        <taxon>Saurischia</taxon>
        <taxon>Theropoda</taxon>
        <taxon>Coelurosauria</taxon>
        <taxon>Aves</taxon>
        <taxon>Neognathae</taxon>
        <taxon>Neoaves</taxon>
        <taxon>Telluraves</taxon>
        <taxon>Australaves</taxon>
        <taxon>Passeriformes</taxon>
        <taxon>Corvoidea</taxon>
        <taxon>Corvidae</taxon>
        <taxon>Oriolus</taxon>
    </lineage>
</organism>
<keyword evidence="4" id="KW-0418">Kinase</keyword>
<reference evidence="7 8" key="1">
    <citation type="submission" date="2019-09" db="EMBL/GenBank/DDBJ databases">
        <title>Bird 10,000 Genomes (B10K) Project - Family phase.</title>
        <authorList>
            <person name="Zhang G."/>
        </authorList>
    </citation>
    <scope>NUCLEOTIDE SEQUENCE [LARGE SCALE GENOMIC DNA]</scope>
    <source>
        <strain evidence="7">B10K-DU-002-24</strain>
        <tissue evidence="7">Muscle</tissue>
    </source>
</reference>
<keyword evidence="8" id="KW-1185">Reference proteome</keyword>
<keyword evidence="3" id="KW-0547">Nucleotide-binding</keyword>
<dbReference type="GO" id="GO:0031037">
    <property type="term" value="P:myosin II filament disassembly"/>
    <property type="evidence" value="ECO:0007669"/>
    <property type="project" value="TreeGrafter"/>
</dbReference>
<evidence type="ECO:0000256" key="5">
    <source>
        <dbReference type="ARBA" id="ARBA00022840"/>
    </source>
</evidence>
<evidence type="ECO:0000313" key="7">
    <source>
        <dbReference type="EMBL" id="NXO09028.1"/>
    </source>
</evidence>
<dbReference type="InterPro" id="IPR004166">
    <property type="entry name" value="a-kinase_dom"/>
</dbReference>
<evidence type="ECO:0000256" key="4">
    <source>
        <dbReference type="ARBA" id="ARBA00022777"/>
    </source>
</evidence>
<evidence type="ECO:0000313" key="8">
    <source>
        <dbReference type="Proteomes" id="UP000534407"/>
    </source>
</evidence>
<dbReference type="PROSITE" id="PS51158">
    <property type="entry name" value="ALPHA_KINASE"/>
    <property type="match status" value="1"/>
</dbReference>
<dbReference type="SUPFAM" id="SSF56112">
    <property type="entry name" value="Protein kinase-like (PK-like)"/>
    <property type="match status" value="1"/>
</dbReference>
<evidence type="ECO:0000256" key="1">
    <source>
        <dbReference type="ARBA" id="ARBA00022527"/>
    </source>
</evidence>
<evidence type="ECO:0000256" key="3">
    <source>
        <dbReference type="ARBA" id="ARBA00022741"/>
    </source>
</evidence>
<dbReference type="SMART" id="SM00811">
    <property type="entry name" value="Alpha_kinase"/>
    <property type="match status" value="1"/>
</dbReference>
<dbReference type="GO" id="GO:1903013">
    <property type="term" value="P:response to differentiation-inducing factor 1"/>
    <property type="evidence" value="ECO:0007669"/>
    <property type="project" value="TreeGrafter"/>
</dbReference>
<keyword evidence="5" id="KW-0067">ATP-binding</keyword>
<dbReference type="AlphaFoldDB" id="A0A7L1PFA1"/>
<evidence type="ECO:0000256" key="2">
    <source>
        <dbReference type="ARBA" id="ARBA00022679"/>
    </source>
</evidence>
<dbReference type="Gene3D" id="3.30.200.20">
    <property type="entry name" value="Phosphorylase Kinase, domain 1"/>
    <property type="match status" value="1"/>
</dbReference>
<keyword evidence="1" id="KW-0723">Serine/threonine-protein kinase</keyword>
<dbReference type="Proteomes" id="UP000534407">
    <property type="component" value="Unassembled WGS sequence"/>
</dbReference>
<dbReference type="PANTHER" id="PTHR45992">
    <property type="entry name" value="EUKARYOTIC ELONGATION FACTOR 2 KINASE-RELATED"/>
    <property type="match status" value="1"/>
</dbReference>
<accession>A0A7L1PFA1</accession>
<proteinExistence type="predicted"/>
<dbReference type="GO" id="GO:0004674">
    <property type="term" value="F:protein serine/threonine kinase activity"/>
    <property type="evidence" value="ECO:0007669"/>
    <property type="project" value="UniProtKB-KW"/>
</dbReference>
<comment type="caution">
    <text evidence="7">The sequence shown here is derived from an EMBL/GenBank/DDBJ whole genome shotgun (WGS) entry which is preliminary data.</text>
</comment>
<dbReference type="Gene3D" id="3.20.200.10">
    <property type="entry name" value="MHCK/EF2 kinase"/>
    <property type="match status" value="1"/>
</dbReference>
<gene>
    <name evidence="7" type="primary">Trpm6_0</name>
    <name evidence="7" type="ORF">ORIORI_R15520</name>
</gene>